<dbReference type="InterPro" id="IPR036163">
    <property type="entry name" value="HMA_dom_sf"/>
</dbReference>
<feature type="transmembrane region" description="Helical" evidence="15">
    <location>
        <begin position="754"/>
        <end position="773"/>
    </location>
</feature>
<feature type="transmembrane region" description="Helical" evidence="15">
    <location>
        <begin position="428"/>
        <end position="450"/>
    </location>
</feature>
<evidence type="ECO:0000256" key="7">
    <source>
        <dbReference type="ARBA" id="ARBA00022723"/>
    </source>
</evidence>
<dbReference type="OrthoDB" id="9814270at2"/>
<keyword evidence="9 15" id="KW-0067">ATP-binding</keyword>
<dbReference type="Pfam" id="PF00702">
    <property type="entry name" value="Hydrolase"/>
    <property type="match status" value="1"/>
</dbReference>
<dbReference type="Pfam" id="PF00403">
    <property type="entry name" value="HMA"/>
    <property type="match status" value="1"/>
</dbReference>
<keyword evidence="14 15" id="KW-0472">Membrane</keyword>
<dbReference type="SUPFAM" id="SSF81653">
    <property type="entry name" value="Calcium ATPase, transduction domain A"/>
    <property type="match status" value="1"/>
</dbReference>
<evidence type="ECO:0000259" key="16">
    <source>
        <dbReference type="PROSITE" id="PS50846"/>
    </source>
</evidence>
<evidence type="ECO:0000256" key="9">
    <source>
        <dbReference type="ARBA" id="ARBA00022840"/>
    </source>
</evidence>
<dbReference type="Gene3D" id="3.30.70.100">
    <property type="match status" value="1"/>
</dbReference>
<dbReference type="RefSeq" id="WP_126783854.1">
    <property type="nucleotide sequence ID" value="NZ_PIQF01000001.1"/>
</dbReference>
<dbReference type="NCBIfam" id="TIGR01512">
    <property type="entry name" value="ATPase-IB2_Cd"/>
    <property type="match status" value="1"/>
</dbReference>
<keyword evidence="18" id="KW-1185">Reference proteome</keyword>
<dbReference type="SUPFAM" id="SSF56784">
    <property type="entry name" value="HAD-like"/>
    <property type="match status" value="1"/>
</dbReference>
<dbReference type="AlphaFoldDB" id="A0A432ZI46"/>
<dbReference type="PROSITE" id="PS01047">
    <property type="entry name" value="HMA_1"/>
    <property type="match status" value="1"/>
</dbReference>
<feature type="transmembrane region" description="Helical" evidence="15">
    <location>
        <begin position="183"/>
        <end position="202"/>
    </location>
</feature>
<dbReference type="SUPFAM" id="SSF81665">
    <property type="entry name" value="Calcium ATPase, transmembrane domain M"/>
    <property type="match status" value="1"/>
</dbReference>
<keyword evidence="11" id="KW-1278">Translocase</keyword>
<dbReference type="InterPro" id="IPR044492">
    <property type="entry name" value="P_typ_ATPase_HD_dom"/>
</dbReference>
<keyword evidence="5" id="KW-0597">Phosphoprotein</keyword>
<dbReference type="NCBIfam" id="TIGR01494">
    <property type="entry name" value="ATPase_P-type"/>
    <property type="match status" value="1"/>
</dbReference>
<protein>
    <submittedName>
        <fullName evidence="17">Copper-translocating P-type ATPase</fullName>
    </submittedName>
</protein>
<dbReference type="InterPro" id="IPR036412">
    <property type="entry name" value="HAD-like_sf"/>
</dbReference>
<dbReference type="Gene3D" id="3.40.1110.10">
    <property type="entry name" value="Calcium-transporting ATPase, cytoplasmic domain N"/>
    <property type="match status" value="1"/>
</dbReference>
<dbReference type="PROSITE" id="PS50846">
    <property type="entry name" value="HMA_2"/>
    <property type="match status" value="1"/>
</dbReference>
<dbReference type="GO" id="GO:0005524">
    <property type="term" value="F:ATP binding"/>
    <property type="evidence" value="ECO:0007669"/>
    <property type="project" value="UniProtKB-UniRule"/>
</dbReference>
<evidence type="ECO:0000256" key="13">
    <source>
        <dbReference type="ARBA" id="ARBA00023065"/>
    </source>
</evidence>
<dbReference type="Pfam" id="PF12156">
    <property type="entry name" value="ATPase-cat_bd"/>
    <property type="match status" value="1"/>
</dbReference>
<evidence type="ECO:0000256" key="12">
    <source>
        <dbReference type="ARBA" id="ARBA00022989"/>
    </source>
</evidence>
<keyword evidence="12 15" id="KW-1133">Transmembrane helix</keyword>
<keyword evidence="3" id="KW-0813">Transport</keyword>
<dbReference type="InterPro" id="IPR023298">
    <property type="entry name" value="ATPase_P-typ_TM_dom_sf"/>
</dbReference>
<dbReference type="Pfam" id="PF00122">
    <property type="entry name" value="E1-E2_ATPase"/>
    <property type="match status" value="1"/>
</dbReference>
<keyword evidence="13" id="KW-0406">Ion transport</keyword>
<name>A0A432ZI46_9GAMM</name>
<keyword evidence="10" id="KW-0460">Magnesium</keyword>
<evidence type="ECO:0000256" key="6">
    <source>
        <dbReference type="ARBA" id="ARBA00022692"/>
    </source>
</evidence>
<dbReference type="CDD" id="cd00371">
    <property type="entry name" value="HMA"/>
    <property type="match status" value="1"/>
</dbReference>
<dbReference type="PRINTS" id="PR00943">
    <property type="entry name" value="CUATPASE"/>
</dbReference>
<organism evidence="17 18">
    <name type="scientific">Idiomarina seosinensis</name>
    <dbReference type="NCBI Taxonomy" id="281739"/>
    <lineage>
        <taxon>Bacteria</taxon>
        <taxon>Pseudomonadati</taxon>
        <taxon>Pseudomonadota</taxon>
        <taxon>Gammaproteobacteria</taxon>
        <taxon>Alteromonadales</taxon>
        <taxon>Idiomarinaceae</taxon>
        <taxon>Idiomarina</taxon>
    </lineage>
</organism>
<dbReference type="InterPro" id="IPR059000">
    <property type="entry name" value="ATPase_P-type_domA"/>
</dbReference>
<evidence type="ECO:0000256" key="3">
    <source>
        <dbReference type="ARBA" id="ARBA00022448"/>
    </source>
</evidence>
<evidence type="ECO:0000256" key="1">
    <source>
        <dbReference type="ARBA" id="ARBA00004651"/>
    </source>
</evidence>
<dbReference type="PANTHER" id="PTHR43520">
    <property type="entry name" value="ATP7, ISOFORM B"/>
    <property type="match status" value="1"/>
</dbReference>
<dbReference type="EMBL" id="PIQF01000001">
    <property type="protein sequence ID" value="RUO77583.1"/>
    <property type="molecule type" value="Genomic_DNA"/>
</dbReference>
<feature type="transmembrane region" description="Helical" evidence="15">
    <location>
        <begin position="214"/>
        <end position="232"/>
    </location>
</feature>
<dbReference type="InterPro" id="IPR001757">
    <property type="entry name" value="P_typ_ATPase"/>
</dbReference>
<dbReference type="PANTHER" id="PTHR43520:SF5">
    <property type="entry name" value="CATION-TRANSPORTING P-TYPE ATPASE-RELATED"/>
    <property type="match status" value="1"/>
</dbReference>
<dbReference type="InterPro" id="IPR008250">
    <property type="entry name" value="ATPase_P-typ_transduc_dom_A_sf"/>
</dbReference>
<evidence type="ECO:0000256" key="2">
    <source>
        <dbReference type="ARBA" id="ARBA00006024"/>
    </source>
</evidence>
<evidence type="ECO:0000256" key="14">
    <source>
        <dbReference type="ARBA" id="ARBA00023136"/>
    </source>
</evidence>
<evidence type="ECO:0000313" key="18">
    <source>
        <dbReference type="Proteomes" id="UP000287908"/>
    </source>
</evidence>
<evidence type="ECO:0000256" key="5">
    <source>
        <dbReference type="ARBA" id="ARBA00022553"/>
    </source>
</evidence>
<dbReference type="InterPro" id="IPR027256">
    <property type="entry name" value="P-typ_ATPase_IB"/>
</dbReference>
<dbReference type="PRINTS" id="PR00119">
    <property type="entry name" value="CATATPASE"/>
</dbReference>
<feature type="transmembrane region" description="Helical" evidence="15">
    <location>
        <begin position="456"/>
        <end position="479"/>
    </location>
</feature>
<dbReference type="GO" id="GO:0005507">
    <property type="term" value="F:copper ion binding"/>
    <property type="evidence" value="ECO:0007669"/>
    <property type="project" value="TreeGrafter"/>
</dbReference>
<evidence type="ECO:0000313" key="17">
    <source>
        <dbReference type="EMBL" id="RUO77583.1"/>
    </source>
</evidence>
<dbReference type="InterPro" id="IPR023214">
    <property type="entry name" value="HAD_sf"/>
</dbReference>
<keyword evidence="7 15" id="KW-0479">Metal-binding</keyword>
<comment type="caution">
    <text evidence="17">The sequence shown here is derived from an EMBL/GenBank/DDBJ whole genome shotgun (WGS) entry which is preliminary data.</text>
</comment>
<dbReference type="GO" id="GO:0005886">
    <property type="term" value="C:plasma membrane"/>
    <property type="evidence" value="ECO:0007669"/>
    <property type="project" value="UniProtKB-SubCell"/>
</dbReference>
<dbReference type="GO" id="GO:0016887">
    <property type="term" value="F:ATP hydrolysis activity"/>
    <property type="evidence" value="ECO:0007669"/>
    <property type="project" value="InterPro"/>
</dbReference>
<keyword evidence="6 15" id="KW-0812">Transmembrane</keyword>
<reference evidence="17 18" key="1">
    <citation type="journal article" date="2011" name="Front. Microbiol.">
        <title>Genomic signatures of strain selection and enhancement in Bacillus atrophaeus var. globigii, a historical biowarfare simulant.</title>
        <authorList>
            <person name="Gibbons H.S."/>
            <person name="Broomall S.M."/>
            <person name="McNew L.A."/>
            <person name="Daligault H."/>
            <person name="Chapman C."/>
            <person name="Bruce D."/>
            <person name="Karavis M."/>
            <person name="Krepps M."/>
            <person name="McGregor P.A."/>
            <person name="Hong C."/>
            <person name="Park K.H."/>
            <person name="Akmal A."/>
            <person name="Feldman A."/>
            <person name="Lin J.S."/>
            <person name="Chang W.E."/>
            <person name="Higgs B.W."/>
            <person name="Demirev P."/>
            <person name="Lindquist J."/>
            <person name="Liem A."/>
            <person name="Fochler E."/>
            <person name="Read T.D."/>
            <person name="Tapia R."/>
            <person name="Johnson S."/>
            <person name="Bishop-Lilly K.A."/>
            <person name="Detter C."/>
            <person name="Han C."/>
            <person name="Sozhamannan S."/>
            <person name="Rosenzweig C.N."/>
            <person name="Skowronski E.W."/>
        </authorList>
    </citation>
    <scope>NUCLEOTIDE SEQUENCE [LARGE SCALE GENOMIC DNA]</scope>
    <source>
        <strain evidence="17 18">CL-SP19</strain>
    </source>
</reference>
<dbReference type="Gene3D" id="3.40.50.1000">
    <property type="entry name" value="HAD superfamily/HAD-like"/>
    <property type="match status" value="1"/>
</dbReference>
<dbReference type="SUPFAM" id="SSF55008">
    <property type="entry name" value="HMA, heavy metal-associated domain"/>
    <property type="match status" value="1"/>
</dbReference>
<evidence type="ECO:0000256" key="10">
    <source>
        <dbReference type="ARBA" id="ARBA00022842"/>
    </source>
</evidence>
<gene>
    <name evidence="17" type="ORF">CWI81_03645</name>
</gene>
<dbReference type="Proteomes" id="UP000287908">
    <property type="component" value="Unassembled WGS sequence"/>
</dbReference>
<dbReference type="InterPro" id="IPR023299">
    <property type="entry name" value="ATPase_P-typ_cyto_dom_N"/>
</dbReference>
<comment type="subcellular location">
    <subcellularLocation>
        <location evidence="1">Cell membrane</location>
        <topology evidence="1">Multi-pass membrane protein</topology>
    </subcellularLocation>
</comment>
<evidence type="ECO:0000256" key="4">
    <source>
        <dbReference type="ARBA" id="ARBA00022475"/>
    </source>
</evidence>
<dbReference type="SFLD" id="SFLDG00002">
    <property type="entry name" value="C1.7:_P-type_atpase_like"/>
    <property type="match status" value="1"/>
</dbReference>
<dbReference type="Gene3D" id="2.70.150.10">
    <property type="entry name" value="Calcium-transporting ATPase, cytoplasmic transduction domain A"/>
    <property type="match status" value="1"/>
</dbReference>
<comment type="similarity">
    <text evidence="2 15">Belongs to the cation transport ATPase (P-type) (TC 3.A.3) family. Type IB subfamily.</text>
</comment>
<keyword evidence="8 15" id="KW-0547">Nucleotide-binding</keyword>
<dbReference type="PROSITE" id="PS00154">
    <property type="entry name" value="ATPASE_E1_E2"/>
    <property type="match status" value="1"/>
</dbReference>
<dbReference type="SFLD" id="SFLDF00027">
    <property type="entry name" value="p-type_atpase"/>
    <property type="match status" value="1"/>
</dbReference>
<dbReference type="InterPro" id="IPR021993">
    <property type="entry name" value="ATPase-cat-bd"/>
</dbReference>
<dbReference type="NCBIfam" id="TIGR01511">
    <property type="entry name" value="ATPase-IB1_Cu"/>
    <property type="match status" value="1"/>
</dbReference>
<dbReference type="InterPro" id="IPR006121">
    <property type="entry name" value="HMA_dom"/>
</dbReference>
<feature type="domain" description="HMA" evidence="16">
    <location>
        <begin position="95"/>
        <end position="161"/>
    </location>
</feature>
<accession>A0A432ZI46</accession>
<evidence type="ECO:0000256" key="15">
    <source>
        <dbReference type="RuleBase" id="RU362081"/>
    </source>
</evidence>
<evidence type="ECO:0000256" key="11">
    <source>
        <dbReference type="ARBA" id="ARBA00022967"/>
    </source>
</evidence>
<dbReference type="GO" id="GO:0043682">
    <property type="term" value="F:P-type divalent copper transporter activity"/>
    <property type="evidence" value="ECO:0007669"/>
    <property type="project" value="TreeGrafter"/>
</dbReference>
<dbReference type="SFLD" id="SFLDS00003">
    <property type="entry name" value="Haloacid_Dehalogenase"/>
    <property type="match status" value="1"/>
</dbReference>
<dbReference type="InterPro" id="IPR018303">
    <property type="entry name" value="ATPase_P-typ_P_site"/>
</dbReference>
<dbReference type="NCBIfam" id="TIGR01525">
    <property type="entry name" value="ATPase-IB_hvy"/>
    <property type="match status" value="1"/>
</dbReference>
<sequence length="799" mass="87968">MKTNQSTCFHCLQPIPKGVDLTVTYQQQQQPVCCAGCQAVAETIIEHGLSAFYKHRDPDKPQQTPILPEELKDLDVYDHPDVQKEFVRELNGDLQQAALTVSNLTCSACAWLIERELQATPGVERAVVNLSSQRLQVTWHPEQVAISDMIKRLAAIGYNALPFQANQQEQQFSRQRKGFIRRLGLAGLATMQVMMLAFALYFGVVSDLSDETRQYIWVVSLLFATPVILYSAQPFYMGAMRALQARTLNMDVPVSIALLGAYSASLYAVSKGSGEVYFESISMFTFFLLSGRYLELLAKEKALRFATNRLTLMPQLATRETADGSESVAVKQLKVGDVIVVNPGDTIAADGELLSDSAWVDESLLSGESVPNFKQQGQLLVAGSINQQSAIRLKVTAAAQQTVLAGIVALQDSALADKPKVQQVIDRVATYFVSSILVIATITFFSWWWIEPEHALWVTLAVLVATCPCALSLAAPTAITGTIHRLNRRGILLKGAQVLESVKNLDVVCFDKTGTLTEGKFKITQRKDFIDSEQINRLAAGLEAFSEHPLAVPLKQLTLNPRKFSAQVHNIPGSGLEVKPTENEQYRIGSPAFIREWHPDAQLDDCYTVVLANQEQILAQFRIEDDIRSDAKQTIEQLQAQGIRTILVSGDSQPRVQDMAEKMAIEEAHSEQKPEQKLALIKNLQANGHTVWMVGDGLNDGPVLAQSHLSMTFANASDLAKTAADVVILSEQLTSVGEVIRSARQSRAIMRQNFTWAVLYNTAILPVAAFGLIAPWAAALGMSLSSLLVIANSLRLYRE</sequence>
<dbReference type="CDD" id="cd02079">
    <property type="entry name" value="P-type_ATPase_HM"/>
    <property type="match status" value="1"/>
</dbReference>
<proteinExistence type="inferred from homology"/>
<dbReference type="InterPro" id="IPR017969">
    <property type="entry name" value="Heavy-metal-associated_CS"/>
</dbReference>
<keyword evidence="4 15" id="KW-1003">Cell membrane</keyword>
<dbReference type="GO" id="GO:0055070">
    <property type="term" value="P:copper ion homeostasis"/>
    <property type="evidence" value="ECO:0007669"/>
    <property type="project" value="TreeGrafter"/>
</dbReference>
<evidence type="ECO:0000256" key="8">
    <source>
        <dbReference type="ARBA" id="ARBA00022741"/>
    </source>
</evidence>